<sequence length="479" mass="51894">MSKPAMTMKTSISYPESICLASETKAIRIHWSTIRNALNDARRRGCDGVPTFNEKKKDEEWGPDDDDDDDDDLMLLKRRVLVNLSRSLLLYGAPCHRIEQSLEQAAHVLGLEATFFFIPGIMMICFGDMQPRTLLVRCPQGFDMGKLAKVTGIANAICHKKLPLQECIDKLEDIAQASPTWGPLAILMAHTVSSLLTTPVMFNGSWMDTAVSGGLGLMVGTLTLVAGKYASYCNIFEISTAILVAFVAKALNPWICFTGVSLSATATLLPGYILTMSIMELSAKHVITGTIRFIYALIYALFIGYGLEIGTSIYDALDPTSSPTDFDTCSGSMPPWIYVGMFPFVAISMATTLGATLQQWPSMVFCSAVGIGTTLIASKVITNYQIVGTISAFSVGLFGNLYLKVTGDLALVPLSCGIVLLVPGSVGIQGAYFLIRQDDQGTSFAIQMVVASLGIAVGLFTATLLVYPKGKRRYLYLSY</sequence>
<evidence type="ECO:0000256" key="1">
    <source>
        <dbReference type="ARBA" id="ARBA00034125"/>
    </source>
</evidence>
<dbReference type="GO" id="GO:0022857">
    <property type="term" value="F:transmembrane transporter activity"/>
    <property type="evidence" value="ECO:0007669"/>
    <property type="project" value="InterPro"/>
</dbReference>
<dbReference type="InterPro" id="IPR051361">
    <property type="entry name" value="ThrE/Ser_Exporter"/>
</dbReference>
<feature type="transmembrane region" description="Helical" evidence="3">
    <location>
        <begin position="360"/>
        <end position="378"/>
    </location>
</feature>
<keyword evidence="3" id="KW-1133">Transmembrane helix</keyword>
<evidence type="ECO:0000313" key="5">
    <source>
        <dbReference type="EMBL" id="CDH50787.1"/>
    </source>
</evidence>
<evidence type="ECO:0000313" key="6">
    <source>
        <dbReference type="Proteomes" id="UP000027586"/>
    </source>
</evidence>
<accession>A0A068RMC5</accession>
<comment type="similarity">
    <text evidence="1">Belongs to the ThrE exporter (TC 2.A.79) family.</text>
</comment>
<feature type="transmembrane region" description="Helical" evidence="3">
    <location>
        <begin position="257"/>
        <end position="281"/>
    </location>
</feature>
<gene>
    <name evidence="5" type="ORF">LCOR_02481.1</name>
</gene>
<dbReference type="VEuPathDB" id="FungiDB:LCOR_02481.1"/>
<protein>
    <submittedName>
        <fullName evidence="5">Duf1212 domain membrane protein</fullName>
    </submittedName>
</protein>
<organism evidence="5 6">
    <name type="scientific">Lichtheimia corymbifera JMRC:FSU:9682</name>
    <dbReference type="NCBI Taxonomy" id="1263082"/>
    <lineage>
        <taxon>Eukaryota</taxon>
        <taxon>Fungi</taxon>
        <taxon>Fungi incertae sedis</taxon>
        <taxon>Mucoromycota</taxon>
        <taxon>Mucoromycotina</taxon>
        <taxon>Mucoromycetes</taxon>
        <taxon>Mucorales</taxon>
        <taxon>Lichtheimiaceae</taxon>
        <taxon>Lichtheimia</taxon>
    </lineage>
</organism>
<feature type="transmembrane region" description="Helical" evidence="3">
    <location>
        <begin position="293"/>
        <end position="314"/>
    </location>
</feature>
<feature type="transmembrane region" description="Helical" evidence="3">
    <location>
        <begin position="180"/>
        <end position="200"/>
    </location>
</feature>
<keyword evidence="3" id="KW-0812">Transmembrane</keyword>
<comment type="caution">
    <text evidence="5">The sequence shown here is derived from an EMBL/GenBank/DDBJ whole genome shotgun (WGS) entry which is preliminary data.</text>
</comment>
<feature type="transmembrane region" description="Helical" evidence="3">
    <location>
        <begin position="206"/>
        <end position="225"/>
    </location>
</feature>
<dbReference type="PANTHER" id="PTHR31082:SF4">
    <property type="entry name" value="PHEROMONE-REGULATED MEMBRANE PROTEIN 10"/>
    <property type="match status" value="1"/>
</dbReference>
<dbReference type="InterPro" id="IPR010619">
    <property type="entry name" value="ThrE-like_N"/>
</dbReference>
<reference evidence="5" key="1">
    <citation type="submission" date="2013-08" db="EMBL/GenBank/DDBJ databases">
        <title>Gene expansion shapes genome architecture in the human pathogen Lichtheimia corymbifera: an evolutionary genomics analysis in the ancient terrestrial Mucorales (Mucoromycotina).</title>
        <authorList>
            <person name="Schwartze V.U."/>
            <person name="Winter S."/>
            <person name="Shelest E."/>
            <person name="Marcet-Houben M."/>
            <person name="Horn F."/>
            <person name="Wehner S."/>
            <person name="Hoffmann K."/>
            <person name="Riege K."/>
            <person name="Sammeth M."/>
            <person name="Nowrousian M."/>
            <person name="Valiante V."/>
            <person name="Linde J."/>
            <person name="Jacobsen I.D."/>
            <person name="Marz M."/>
            <person name="Brakhage A.A."/>
            <person name="Gabaldon T."/>
            <person name="Bocker S."/>
            <person name="Voigt K."/>
        </authorList>
    </citation>
    <scope>NUCLEOTIDE SEQUENCE [LARGE SCALE GENOMIC DNA]</scope>
    <source>
        <strain evidence="5">FSU 9682</strain>
    </source>
</reference>
<evidence type="ECO:0000256" key="2">
    <source>
        <dbReference type="SAM" id="MobiDB-lite"/>
    </source>
</evidence>
<keyword evidence="3" id="KW-0472">Membrane</keyword>
<dbReference type="Pfam" id="PF06738">
    <property type="entry name" value="ThrE"/>
    <property type="match status" value="1"/>
</dbReference>
<dbReference type="AlphaFoldDB" id="A0A068RMC5"/>
<evidence type="ECO:0000256" key="3">
    <source>
        <dbReference type="SAM" id="Phobius"/>
    </source>
</evidence>
<proteinExistence type="inferred from homology"/>
<dbReference type="OrthoDB" id="413008at2759"/>
<feature type="transmembrane region" description="Helical" evidence="3">
    <location>
        <begin position="384"/>
        <end position="403"/>
    </location>
</feature>
<dbReference type="STRING" id="1263082.A0A068RMC5"/>
<keyword evidence="6" id="KW-1185">Reference proteome</keyword>
<evidence type="ECO:0000259" key="4">
    <source>
        <dbReference type="Pfam" id="PF06738"/>
    </source>
</evidence>
<feature type="transmembrane region" description="Helical" evidence="3">
    <location>
        <begin position="444"/>
        <end position="467"/>
    </location>
</feature>
<feature type="domain" description="Threonine/serine exporter-like N-terminal" evidence="4">
    <location>
        <begin position="80"/>
        <end position="313"/>
    </location>
</feature>
<name>A0A068RMC5_9FUNG</name>
<dbReference type="Proteomes" id="UP000027586">
    <property type="component" value="Unassembled WGS sequence"/>
</dbReference>
<dbReference type="PANTHER" id="PTHR31082">
    <property type="entry name" value="PHEROMONE-REGULATED MEMBRANE PROTEIN 10"/>
    <property type="match status" value="1"/>
</dbReference>
<feature type="transmembrane region" description="Helical" evidence="3">
    <location>
        <begin position="410"/>
        <end position="432"/>
    </location>
</feature>
<dbReference type="EMBL" id="CBTN010000007">
    <property type="protein sequence ID" value="CDH50787.1"/>
    <property type="molecule type" value="Genomic_DNA"/>
</dbReference>
<feature type="region of interest" description="Disordered" evidence="2">
    <location>
        <begin position="49"/>
        <end position="68"/>
    </location>
</feature>
<feature type="transmembrane region" description="Helical" evidence="3">
    <location>
        <begin position="334"/>
        <end position="353"/>
    </location>
</feature>